<dbReference type="Gene3D" id="1.10.110.30">
    <property type="match status" value="1"/>
</dbReference>
<keyword evidence="3" id="KW-0819">tRNA processing</keyword>
<evidence type="ECO:0000256" key="8">
    <source>
        <dbReference type="ARBA" id="ARBA00022884"/>
    </source>
</evidence>
<dbReference type="SUPFAM" id="SSF81891">
    <property type="entry name" value="Poly A polymerase C-terminal region-like"/>
    <property type="match status" value="1"/>
</dbReference>
<dbReference type="EC" id="2.7.7.72" evidence="13"/>
<evidence type="ECO:0000259" key="12">
    <source>
        <dbReference type="Pfam" id="PF13735"/>
    </source>
</evidence>
<evidence type="ECO:0000313" key="13">
    <source>
        <dbReference type="EMBL" id="MBM7840186.1"/>
    </source>
</evidence>
<dbReference type="Gene3D" id="3.30.460.10">
    <property type="entry name" value="Beta Polymerase, domain 2"/>
    <property type="match status" value="1"/>
</dbReference>
<comment type="similarity">
    <text evidence="9">Belongs to the tRNA nucleotidyltransferase/poly(A) polymerase family.</text>
</comment>
<dbReference type="InterPro" id="IPR043519">
    <property type="entry name" value="NT_sf"/>
</dbReference>
<evidence type="ECO:0000256" key="1">
    <source>
        <dbReference type="ARBA" id="ARBA00001946"/>
    </source>
</evidence>
<dbReference type="InterPro" id="IPR050264">
    <property type="entry name" value="Bact_CCA-adding_enz_type3_sf"/>
</dbReference>
<dbReference type="EC" id="3.1.4.-" evidence="13"/>
<dbReference type="InterPro" id="IPR032810">
    <property type="entry name" value="CCA-adding_enz_C"/>
</dbReference>
<evidence type="ECO:0000259" key="10">
    <source>
        <dbReference type="Pfam" id="PF01743"/>
    </source>
</evidence>
<dbReference type="Pfam" id="PF13735">
    <property type="entry name" value="tRNA_NucTran2_2"/>
    <property type="match status" value="1"/>
</dbReference>
<evidence type="ECO:0000313" key="14">
    <source>
        <dbReference type="Proteomes" id="UP001179280"/>
    </source>
</evidence>
<evidence type="ECO:0000256" key="7">
    <source>
        <dbReference type="ARBA" id="ARBA00022842"/>
    </source>
</evidence>
<keyword evidence="7" id="KW-0460">Magnesium</keyword>
<evidence type="ECO:0000256" key="2">
    <source>
        <dbReference type="ARBA" id="ARBA00022679"/>
    </source>
</evidence>
<accession>A0ABS2SXB8</accession>
<keyword evidence="4 13" id="KW-0548">Nucleotidyltransferase</keyword>
<gene>
    <name evidence="13" type="ORF">JOC54_003466</name>
</gene>
<dbReference type="GO" id="GO:0016787">
    <property type="term" value="F:hydrolase activity"/>
    <property type="evidence" value="ECO:0007669"/>
    <property type="project" value="UniProtKB-KW"/>
</dbReference>
<proteinExistence type="inferred from homology"/>
<feature type="domain" description="CCA-adding enzyme C-terminal" evidence="12">
    <location>
        <begin position="224"/>
        <end position="367"/>
    </location>
</feature>
<evidence type="ECO:0000256" key="4">
    <source>
        <dbReference type="ARBA" id="ARBA00022695"/>
    </source>
</evidence>
<reference evidence="13" key="1">
    <citation type="submission" date="2021-01" db="EMBL/GenBank/DDBJ databases">
        <title>Genomic Encyclopedia of Type Strains, Phase IV (KMG-IV): sequencing the most valuable type-strain genomes for metagenomic binning, comparative biology and taxonomic classification.</title>
        <authorList>
            <person name="Goeker M."/>
        </authorList>
    </citation>
    <scope>NUCLEOTIDE SEQUENCE</scope>
    <source>
        <strain evidence="13">DSM 21943</strain>
    </source>
</reference>
<feature type="domain" description="tRNA nucleotidyltransferase/poly(A) polymerase RNA and SrmB- binding" evidence="11">
    <location>
        <begin position="150"/>
        <end position="205"/>
    </location>
</feature>
<evidence type="ECO:0000256" key="9">
    <source>
        <dbReference type="RuleBase" id="RU003953"/>
    </source>
</evidence>
<dbReference type="NCBIfam" id="NF009814">
    <property type="entry name" value="PRK13299.1"/>
    <property type="match status" value="1"/>
</dbReference>
<evidence type="ECO:0000256" key="3">
    <source>
        <dbReference type="ARBA" id="ARBA00022694"/>
    </source>
</evidence>
<dbReference type="Gene3D" id="1.20.58.560">
    <property type="match status" value="1"/>
</dbReference>
<keyword evidence="8 9" id="KW-0694">RNA-binding</keyword>
<dbReference type="InterPro" id="IPR032828">
    <property type="entry name" value="PolyA_RNA-bd"/>
</dbReference>
<organism evidence="13 14">
    <name type="scientific">Shouchella xiaoxiensis</name>
    <dbReference type="NCBI Taxonomy" id="766895"/>
    <lineage>
        <taxon>Bacteria</taxon>
        <taxon>Bacillati</taxon>
        <taxon>Bacillota</taxon>
        <taxon>Bacilli</taxon>
        <taxon>Bacillales</taxon>
        <taxon>Bacillaceae</taxon>
        <taxon>Shouchella</taxon>
    </lineage>
</organism>
<dbReference type="EC" id="3.1.3.-" evidence="13"/>
<feature type="domain" description="Poly A polymerase head" evidence="10">
    <location>
        <begin position="20"/>
        <end position="123"/>
    </location>
</feature>
<keyword evidence="14" id="KW-1185">Reference proteome</keyword>
<dbReference type="CDD" id="cd05398">
    <property type="entry name" value="NT_ClassII-CCAase"/>
    <property type="match status" value="1"/>
</dbReference>
<keyword evidence="5" id="KW-0479">Metal-binding</keyword>
<dbReference type="InterPro" id="IPR002646">
    <property type="entry name" value="PolA_pol_head_dom"/>
</dbReference>
<dbReference type="RefSeq" id="WP_204467698.1">
    <property type="nucleotide sequence ID" value="NZ_JAFBCV010000012.1"/>
</dbReference>
<evidence type="ECO:0000256" key="6">
    <source>
        <dbReference type="ARBA" id="ARBA00022741"/>
    </source>
</evidence>
<dbReference type="Pfam" id="PF12627">
    <property type="entry name" value="PolyA_pol_RNAbd"/>
    <property type="match status" value="1"/>
</dbReference>
<evidence type="ECO:0000259" key="11">
    <source>
        <dbReference type="Pfam" id="PF12627"/>
    </source>
</evidence>
<comment type="cofactor">
    <cofactor evidence="1">
        <name>Mg(2+)</name>
        <dbReference type="ChEBI" id="CHEBI:18420"/>
    </cofactor>
</comment>
<dbReference type="PANTHER" id="PTHR46173:SF1">
    <property type="entry name" value="CCA TRNA NUCLEOTIDYLTRANSFERASE 1, MITOCHONDRIAL"/>
    <property type="match status" value="1"/>
</dbReference>
<evidence type="ECO:0000256" key="5">
    <source>
        <dbReference type="ARBA" id="ARBA00022723"/>
    </source>
</evidence>
<sequence length="372" mass="41960">MNMDDAIACIKQLNEAGHEAYLVGGAVRDFLLKRPIHDYDLTTSATTDEIKACFGKSVQVNKAHQTVLVRHNGSLFEITPFKGDTLEADLKNRDFTINSLAMDVHYRVIDVSGGLQDLEAKQLCSIDPNVAFQQDPLRMLRAARFVSVLGFNPNQKLLTSIKSLSHLLRSVAKERITHETEQLILGMHKNEAFLLLKKTGILEEISGLSAIKQKDLVHFLPRETWTEKDRAWLELAVSIQSTDFLASFSLANQLKKKVKRAYAFYDKRQSHGWTNMMLYKAGLEIALLIEQVRKSRGLMVWTKQELDSHYARLPIHAKNELALSGHDLLQIMKRPAGPWVNEALLSLEQAVVSGTVNNEKEELLSFLKKGTS</sequence>
<dbReference type="Proteomes" id="UP001179280">
    <property type="component" value="Unassembled WGS sequence"/>
</dbReference>
<dbReference type="SUPFAM" id="SSF81301">
    <property type="entry name" value="Nucleotidyltransferase"/>
    <property type="match status" value="1"/>
</dbReference>
<comment type="caution">
    <text evidence="13">The sequence shown here is derived from an EMBL/GenBank/DDBJ whole genome shotgun (WGS) entry which is preliminary data.</text>
</comment>
<protein>
    <submittedName>
        <fullName evidence="13">tRNA nucleotidyltransferase (CCA-adding enzyme)</fullName>
        <ecNumber evidence="13">2.7.7.72</ecNumber>
        <ecNumber evidence="13">3.1.3.-</ecNumber>
        <ecNumber evidence="13">3.1.4.-</ecNumber>
    </submittedName>
</protein>
<keyword evidence="6" id="KW-0547">Nucleotide-binding</keyword>
<keyword evidence="13" id="KW-0378">Hydrolase</keyword>
<name>A0ABS2SXB8_9BACI</name>
<dbReference type="Gene3D" id="1.10.246.80">
    <property type="match status" value="1"/>
</dbReference>
<dbReference type="Pfam" id="PF01743">
    <property type="entry name" value="PolyA_pol"/>
    <property type="match status" value="1"/>
</dbReference>
<dbReference type="GO" id="GO:0004810">
    <property type="term" value="F:CCA tRNA nucleotidyltransferase activity"/>
    <property type="evidence" value="ECO:0007669"/>
    <property type="project" value="UniProtKB-EC"/>
</dbReference>
<dbReference type="PANTHER" id="PTHR46173">
    <property type="entry name" value="CCA TRNA NUCLEOTIDYLTRANSFERASE 1, MITOCHONDRIAL"/>
    <property type="match status" value="1"/>
</dbReference>
<keyword evidence="2 9" id="KW-0808">Transferase</keyword>
<dbReference type="EMBL" id="JAFBCV010000012">
    <property type="protein sequence ID" value="MBM7840186.1"/>
    <property type="molecule type" value="Genomic_DNA"/>
</dbReference>